<dbReference type="SMART" id="SM00843">
    <property type="entry name" value="Ftsk_gamma"/>
    <property type="match status" value="1"/>
</dbReference>
<dbReference type="Gene3D" id="3.40.50.300">
    <property type="entry name" value="P-loop containing nucleotide triphosphate hydrolases"/>
    <property type="match status" value="1"/>
</dbReference>
<dbReference type="SUPFAM" id="SSF46785">
    <property type="entry name" value="Winged helix' DNA-binding domain"/>
    <property type="match status" value="1"/>
</dbReference>
<dbReference type="InterPro" id="IPR036388">
    <property type="entry name" value="WH-like_DNA-bd_sf"/>
</dbReference>
<gene>
    <name evidence="18" type="ORF">Z960_07430</name>
</gene>
<protein>
    <submittedName>
        <fullName evidence="18">Cell division protein FtsK</fullName>
    </submittedName>
</protein>
<feature type="transmembrane region" description="Helical" evidence="16">
    <location>
        <begin position="28"/>
        <end position="46"/>
    </location>
</feature>
<dbReference type="Gene3D" id="1.10.10.10">
    <property type="entry name" value="Winged helix-like DNA-binding domain superfamily/Winged helix DNA-binding domain"/>
    <property type="match status" value="1"/>
</dbReference>
<dbReference type="EMBL" id="JENX01000049">
    <property type="protein sequence ID" value="KEI17023.1"/>
    <property type="molecule type" value="Genomic_DNA"/>
</dbReference>
<feature type="domain" description="FtsK" evidence="17">
    <location>
        <begin position="447"/>
        <end position="638"/>
    </location>
</feature>
<evidence type="ECO:0000256" key="2">
    <source>
        <dbReference type="ARBA" id="ARBA00006474"/>
    </source>
</evidence>
<feature type="binding site" evidence="15">
    <location>
        <begin position="464"/>
        <end position="471"/>
    </location>
    <ligand>
        <name>ATP</name>
        <dbReference type="ChEBI" id="CHEBI:30616"/>
    </ligand>
</feature>
<proteinExistence type="inferred from homology"/>
<evidence type="ECO:0000313" key="19">
    <source>
        <dbReference type="Proteomes" id="UP000027937"/>
    </source>
</evidence>
<evidence type="ECO:0000256" key="15">
    <source>
        <dbReference type="PROSITE-ProRule" id="PRU00289"/>
    </source>
</evidence>
<evidence type="ECO:0000256" key="16">
    <source>
        <dbReference type="SAM" id="Phobius"/>
    </source>
</evidence>
<dbReference type="InterPro" id="IPR002543">
    <property type="entry name" value="FtsK_dom"/>
</dbReference>
<comment type="function">
    <text evidence="13">Essential cell division protein that coordinates cell division and chromosome segregation. The N-terminus is involved in assembly of the cell-division machinery. The C-terminus functions as a DNA motor that moves dsDNA in an ATP-dependent manner towards the dif recombination site, which is located within the replication terminus region. Required for activation of the Xer recombinase, allowing activation of chromosome unlinking by recombination.</text>
</comment>
<dbReference type="CDD" id="cd01127">
    <property type="entry name" value="TrwB_TraG_TraD_VirD4"/>
    <property type="match status" value="1"/>
</dbReference>
<evidence type="ECO:0000256" key="11">
    <source>
        <dbReference type="ARBA" id="ARBA00023136"/>
    </source>
</evidence>
<dbReference type="PANTHER" id="PTHR22683:SF41">
    <property type="entry name" value="DNA TRANSLOCASE FTSK"/>
    <property type="match status" value="1"/>
</dbReference>
<keyword evidence="7" id="KW-0159">Chromosome partition</keyword>
<comment type="subunit">
    <text evidence="14">Homohexamer. Forms a ring that surrounds DNA.</text>
</comment>
<keyword evidence="8 15" id="KW-0067">ATP-binding</keyword>
<dbReference type="InterPro" id="IPR050206">
    <property type="entry name" value="FtsK/SpoIIIE/SftA"/>
</dbReference>
<dbReference type="Pfam" id="PF09397">
    <property type="entry name" value="FtsK_gamma"/>
    <property type="match status" value="1"/>
</dbReference>
<keyword evidence="19" id="KW-1185">Reference proteome</keyword>
<dbReference type="RefSeq" id="WP_039228811.1">
    <property type="nucleotide sequence ID" value="NZ_JENX01000049.1"/>
</dbReference>
<evidence type="ECO:0000256" key="9">
    <source>
        <dbReference type="ARBA" id="ARBA00022989"/>
    </source>
</evidence>
<dbReference type="SUPFAM" id="SSF52540">
    <property type="entry name" value="P-loop containing nucleoside triphosphate hydrolases"/>
    <property type="match status" value="1"/>
</dbReference>
<keyword evidence="4 18" id="KW-0132">Cell division</keyword>
<organism evidence="18 19">
    <name type="scientific">Clostridium haemolyticum NCTC 9693</name>
    <dbReference type="NCBI Taxonomy" id="1443114"/>
    <lineage>
        <taxon>Bacteria</taxon>
        <taxon>Bacillati</taxon>
        <taxon>Bacillota</taxon>
        <taxon>Clostridia</taxon>
        <taxon>Eubacteriales</taxon>
        <taxon>Clostridiaceae</taxon>
        <taxon>Clostridium</taxon>
    </lineage>
</organism>
<dbReference type="Gene3D" id="3.30.980.40">
    <property type="match status" value="1"/>
</dbReference>
<dbReference type="InterPro" id="IPR036390">
    <property type="entry name" value="WH_DNA-bd_sf"/>
</dbReference>
<dbReference type="Proteomes" id="UP000027937">
    <property type="component" value="Unassembled WGS sequence"/>
</dbReference>
<reference evidence="18 19" key="1">
    <citation type="submission" date="2014-02" db="EMBL/GenBank/DDBJ databases">
        <title>Plasmidome dynamics in the species complex Clostridium novyi sensu lato converts strains of independent lineages into distinctly different pathogens.</title>
        <authorList>
            <person name="Skarin H."/>
            <person name="Segerman B."/>
        </authorList>
    </citation>
    <scope>NUCLEOTIDE SEQUENCE [LARGE SCALE GENOMIC DNA]</scope>
    <source>
        <strain evidence="18 19">NCTC 9693</strain>
    </source>
</reference>
<dbReference type="PANTHER" id="PTHR22683">
    <property type="entry name" value="SPORULATION PROTEIN RELATED"/>
    <property type="match status" value="1"/>
</dbReference>
<dbReference type="SMART" id="SM00382">
    <property type="entry name" value="AAA"/>
    <property type="match status" value="1"/>
</dbReference>
<evidence type="ECO:0000256" key="4">
    <source>
        <dbReference type="ARBA" id="ARBA00022618"/>
    </source>
</evidence>
<sequence length="781" mass="87476">MPLVKRNKHYKKASETVKSSQMPNDIKGIIFITIGILMILSVFASDSSGILGKSIRKLLIGLFGMGSYIFPLLIIFIGTSYIIRNGKITFNNRFYGIFIFILNTLLFTQMIHINDYYIEDNFIEGIKKIFLESSIIHGGIISYVVDVPLYKLFGSIGSYIVFISIYIIAVIFVMQISLEELLIMIKGSAIQRRKVRNTLSDKDIIYDSEKNTSSSFIKGLNDKIKFVNFLKSTEDIDINKKEINNKEKDYKKLEMDEPKIVPNIVDNKPINNTKIFNEADNSRKYYAKEESKNLINDEIQQKSNEIRSQYIFPSTELLNRNINNGYDKNGKRELINYASKLEETLNSFGVNAKVIQVTKGPSVTRFELQPSAGVKVSKITHLSDDIALSLAASSVRIEAPIPGKSAIGIEVPNKIVSAVYLSEVIESNEFKNFNKNIAFAVGKDISGKCVVADLSKMPHLLIAGATGSGKSVCINTLIISLIYKYSPEDVKLLLVDPKVVELNIYNDIPHLLIPVVTNPKKAAGALNWAVTEMTRRYNLFAENNIRNIEGYNELVRKGRLSEKLPWIVIIIDELADLMMVSPGEVEEYIARLAQMARAAGMHLVIATQRPSVDVITGVIKANIPSRISFAVSSQIDSRTIIDSAGAEKLLGKGDMLFYPVGESKPVRIQGAFISEEEVENIVNFIKDQKGPVEYQENIINDINTKVEKQNSDSDELLDEAIEIAMENGQISTSLLQRRLKIGYNRAARIIDDMEEKGIISGKNGSKPRQILLDNKDIKNNN</sequence>
<dbReference type="InterPro" id="IPR027417">
    <property type="entry name" value="P-loop_NTPase"/>
</dbReference>
<keyword evidence="12" id="KW-0131">Cell cycle</keyword>
<dbReference type="InterPro" id="IPR003593">
    <property type="entry name" value="AAA+_ATPase"/>
</dbReference>
<evidence type="ECO:0000256" key="1">
    <source>
        <dbReference type="ARBA" id="ARBA00004651"/>
    </source>
</evidence>
<feature type="transmembrane region" description="Helical" evidence="16">
    <location>
        <begin position="58"/>
        <end position="83"/>
    </location>
</feature>
<dbReference type="Pfam" id="PF17854">
    <property type="entry name" value="FtsK_alpha"/>
    <property type="match status" value="1"/>
</dbReference>
<keyword evidence="10" id="KW-0238">DNA-binding</keyword>
<evidence type="ECO:0000259" key="17">
    <source>
        <dbReference type="PROSITE" id="PS50901"/>
    </source>
</evidence>
<feature type="transmembrane region" description="Helical" evidence="16">
    <location>
        <begin position="129"/>
        <end position="150"/>
    </location>
</feature>
<name>A0ABR4TF58_CLOHA</name>
<evidence type="ECO:0000256" key="13">
    <source>
        <dbReference type="ARBA" id="ARBA00024986"/>
    </source>
</evidence>
<dbReference type="PROSITE" id="PS50901">
    <property type="entry name" value="FTSK"/>
    <property type="match status" value="1"/>
</dbReference>
<evidence type="ECO:0000256" key="14">
    <source>
        <dbReference type="ARBA" id="ARBA00025923"/>
    </source>
</evidence>
<dbReference type="Pfam" id="PF13491">
    <property type="entry name" value="FtsK_4TM"/>
    <property type="match status" value="1"/>
</dbReference>
<keyword evidence="6 15" id="KW-0547">Nucleotide-binding</keyword>
<evidence type="ECO:0000256" key="5">
    <source>
        <dbReference type="ARBA" id="ARBA00022692"/>
    </source>
</evidence>
<comment type="similarity">
    <text evidence="2">Belongs to the FtsK/SpoIIIE/SftA family.</text>
</comment>
<dbReference type="InterPro" id="IPR025199">
    <property type="entry name" value="FtsK_4TM"/>
</dbReference>
<evidence type="ECO:0000256" key="7">
    <source>
        <dbReference type="ARBA" id="ARBA00022829"/>
    </source>
</evidence>
<dbReference type="InterPro" id="IPR018541">
    <property type="entry name" value="Ftsk_gamma"/>
</dbReference>
<comment type="subcellular location">
    <subcellularLocation>
        <location evidence="1">Cell membrane</location>
        <topology evidence="1">Multi-pass membrane protein</topology>
    </subcellularLocation>
</comment>
<dbReference type="InterPro" id="IPR041027">
    <property type="entry name" value="FtsK_alpha"/>
</dbReference>
<dbReference type="GO" id="GO:0051301">
    <property type="term" value="P:cell division"/>
    <property type="evidence" value="ECO:0007669"/>
    <property type="project" value="UniProtKB-KW"/>
</dbReference>
<evidence type="ECO:0000313" key="18">
    <source>
        <dbReference type="EMBL" id="KEI17023.1"/>
    </source>
</evidence>
<evidence type="ECO:0000256" key="8">
    <source>
        <dbReference type="ARBA" id="ARBA00022840"/>
    </source>
</evidence>
<feature type="transmembrane region" description="Helical" evidence="16">
    <location>
        <begin position="156"/>
        <end position="178"/>
    </location>
</feature>
<keyword evidence="9 16" id="KW-1133">Transmembrane helix</keyword>
<dbReference type="Pfam" id="PF01580">
    <property type="entry name" value="FtsK_SpoIIIE"/>
    <property type="match status" value="1"/>
</dbReference>
<feature type="transmembrane region" description="Helical" evidence="16">
    <location>
        <begin position="95"/>
        <end position="117"/>
    </location>
</feature>
<evidence type="ECO:0000256" key="3">
    <source>
        <dbReference type="ARBA" id="ARBA00022475"/>
    </source>
</evidence>
<evidence type="ECO:0000256" key="12">
    <source>
        <dbReference type="ARBA" id="ARBA00023306"/>
    </source>
</evidence>
<keyword evidence="3" id="KW-1003">Cell membrane</keyword>
<accession>A0ABR4TF58</accession>
<keyword evidence="5 16" id="KW-0812">Transmembrane</keyword>
<keyword evidence="11 16" id="KW-0472">Membrane</keyword>
<evidence type="ECO:0000256" key="10">
    <source>
        <dbReference type="ARBA" id="ARBA00023125"/>
    </source>
</evidence>
<evidence type="ECO:0000256" key="6">
    <source>
        <dbReference type="ARBA" id="ARBA00022741"/>
    </source>
</evidence>
<comment type="caution">
    <text evidence="18">The sequence shown here is derived from an EMBL/GenBank/DDBJ whole genome shotgun (WGS) entry which is preliminary data.</text>
</comment>